<dbReference type="EMBL" id="CZCZ02000011">
    <property type="protein sequence ID" value="CAC5342334.1"/>
    <property type="molecule type" value="Genomic_DNA"/>
</dbReference>
<evidence type="ECO:0000313" key="3">
    <source>
        <dbReference type="Proteomes" id="UP000196521"/>
    </source>
</evidence>
<name>A0A6J7ZJN9_PLARU</name>
<evidence type="ECO:0000256" key="1">
    <source>
        <dbReference type="SAM" id="MobiDB-lite"/>
    </source>
</evidence>
<dbReference type="AlphaFoldDB" id="A0A6J7ZJN9"/>
<accession>A0A6J7ZJN9</accession>
<keyword evidence="3" id="KW-1185">Reference proteome</keyword>
<feature type="compositionally biased region" description="Polar residues" evidence="1">
    <location>
        <begin position="1"/>
        <end position="14"/>
    </location>
</feature>
<organism evidence="2 3">
    <name type="scientific">Planktothrix rubescens CCAP 1459/22</name>
    <dbReference type="NCBI Taxonomy" id="329571"/>
    <lineage>
        <taxon>Bacteria</taxon>
        <taxon>Bacillati</taxon>
        <taxon>Cyanobacteriota</taxon>
        <taxon>Cyanophyceae</taxon>
        <taxon>Oscillatoriophycideae</taxon>
        <taxon>Oscillatoriales</taxon>
        <taxon>Microcoleaceae</taxon>
        <taxon>Planktothrix</taxon>
    </lineage>
</organism>
<reference evidence="2" key="1">
    <citation type="submission" date="2020-05" db="EMBL/GenBank/DDBJ databases">
        <authorList>
            <consortium name="Genoscope - CEA"/>
            <person name="William W."/>
        </authorList>
    </citation>
    <scope>NUCLEOTIDE SEQUENCE [LARGE SCALE GENOMIC DNA]</scope>
    <source>
        <strain evidence="2">PCC 7821</strain>
    </source>
</reference>
<feature type="region of interest" description="Disordered" evidence="1">
    <location>
        <begin position="1"/>
        <end position="29"/>
    </location>
</feature>
<sequence>MSFQTDIAGNTGTAPPNPPCTGGLGAGNRGEILHRLGSKIRQVS</sequence>
<gene>
    <name evidence="2" type="ORF">PLAN_160189</name>
</gene>
<comment type="caution">
    <text evidence="2">The sequence shown here is derived from an EMBL/GenBank/DDBJ whole genome shotgun (WGS) entry which is preliminary data.</text>
</comment>
<dbReference type="Proteomes" id="UP000196521">
    <property type="component" value="Unassembled WGS sequence"/>
</dbReference>
<evidence type="ECO:0000313" key="2">
    <source>
        <dbReference type="EMBL" id="CAC5342334.1"/>
    </source>
</evidence>
<protein>
    <submittedName>
        <fullName evidence="2">Uncharacterized protein</fullName>
    </submittedName>
</protein>
<proteinExistence type="predicted"/>